<protein>
    <recommendedName>
        <fullName evidence="3">Terminase small subunit</fullName>
    </recommendedName>
</protein>
<sequence length="183" mass="19639">MKVLLPMSKGKEVSQAELSDIIGKSQVTLRAWEREGMPVLSKAGKGRASTYNTVEVIEWMEARLISKFAASKEDDTDVVSEDEGRRRKIVAEAKLAELKLAVESGELVEIEAVGVEVDTVLSSVRARLLAIPGTLALTLTNEPDPSVVRDRVFDEISGALNELSAADLGRSSEATGASEAIEA</sequence>
<dbReference type="SUPFAM" id="SSF46955">
    <property type="entry name" value="Putative DNA-binding domain"/>
    <property type="match status" value="1"/>
</dbReference>
<reference evidence="1 2" key="1">
    <citation type="submission" date="2019-11" db="EMBL/GenBank/DDBJ databases">
        <title>Genome analysis of Rhizobacterium cereale a novel genus and species isolated from maize roots in North Spain.</title>
        <authorList>
            <person name="Menendez E."/>
            <person name="Flores-Felix J.D."/>
            <person name="Ramirez-Bahena M.-H."/>
            <person name="Igual J.M."/>
            <person name="Garcia-Fraile P."/>
            <person name="Peix A."/>
            <person name="Velazquez E."/>
        </authorList>
    </citation>
    <scope>NUCLEOTIDE SEQUENCE [LARGE SCALE GENOMIC DNA]</scope>
    <source>
        <strain evidence="1 2">RZME27</strain>
    </source>
</reference>
<dbReference type="Pfam" id="PF07471">
    <property type="entry name" value="Phage_Nu1"/>
    <property type="match status" value="1"/>
</dbReference>
<dbReference type="Gene3D" id="1.10.10.10">
    <property type="entry name" value="Winged helix-like DNA-binding domain superfamily/Winged helix DNA-binding domain"/>
    <property type="match status" value="1"/>
</dbReference>
<evidence type="ECO:0000313" key="2">
    <source>
        <dbReference type="Proteomes" id="UP000435138"/>
    </source>
</evidence>
<dbReference type="InterPro" id="IPR036388">
    <property type="entry name" value="WH-like_DNA-bd_sf"/>
</dbReference>
<dbReference type="InterPro" id="IPR009061">
    <property type="entry name" value="DNA-bd_dom_put_sf"/>
</dbReference>
<dbReference type="Proteomes" id="UP000435138">
    <property type="component" value="Unassembled WGS sequence"/>
</dbReference>
<evidence type="ECO:0008006" key="3">
    <source>
        <dbReference type="Google" id="ProtNLM"/>
    </source>
</evidence>
<organism evidence="1 2">
    <name type="scientific">Endobacterium cereale</name>
    <dbReference type="NCBI Taxonomy" id="2663029"/>
    <lineage>
        <taxon>Bacteria</taxon>
        <taxon>Pseudomonadati</taxon>
        <taxon>Pseudomonadota</taxon>
        <taxon>Alphaproteobacteria</taxon>
        <taxon>Hyphomicrobiales</taxon>
        <taxon>Rhizobiaceae</taxon>
        <taxon>Endobacterium</taxon>
    </lineage>
</organism>
<name>A0A6A8A3Z2_9HYPH</name>
<keyword evidence="2" id="KW-1185">Reference proteome</keyword>
<gene>
    <name evidence="1" type="ORF">GAO09_04545</name>
</gene>
<dbReference type="RefSeq" id="WP_153352869.1">
    <property type="nucleotide sequence ID" value="NZ_WIXI01000030.1"/>
</dbReference>
<proteinExistence type="predicted"/>
<accession>A0A6A8A3Z2</accession>
<dbReference type="EMBL" id="WIXI01000030">
    <property type="protein sequence ID" value="MQY45334.1"/>
    <property type="molecule type" value="Genomic_DNA"/>
</dbReference>
<comment type="caution">
    <text evidence="1">The sequence shown here is derived from an EMBL/GenBank/DDBJ whole genome shotgun (WGS) entry which is preliminary data.</text>
</comment>
<dbReference type="InterPro" id="IPR010906">
    <property type="entry name" value="Phage_lambda_Nu1_terminase-ssu"/>
</dbReference>
<dbReference type="AlphaFoldDB" id="A0A6A8A3Z2"/>
<evidence type="ECO:0000313" key="1">
    <source>
        <dbReference type="EMBL" id="MQY45334.1"/>
    </source>
</evidence>